<proteinExistence type="inferred from homology"/>
<dbReference type="NCBIfam" id="TIGR03090">
    <property type="entry name" value="SASP_tlp"/>
    <property type="match status" value="1"/>
</dbReference>
<dbReference type="RefSeq" id="WP_008515819.1">
    <property type="nucleotide sequence ID" value="NZ_ACJM01000005.1"/>
</dbReference>
<name>C0GFF7_DETAL</name>
<protein>
    <submittedName>
        <fullName evidence="2">Small, acid-soluble spore protein tlp</fullName>
    </submittedName>
</protein>
<dbReference type="AlphaFoldDB" id="C0GFF7"/>
<accession>C0GFF7</accession>
<gene>
    <name evidence="2" type="ORF">DealDRAFT_1216</name>
</gene>
<reference evidence="2 3" key="1">
    <citation type="submission" date="2009-02" db="EMBL/GenBank/DDBJ databases">
        <title>Sequencing of the draft genome and assembly of Dethiobacter alkaliphilus AHT 1.</title>
        <authorList>
            <consortium name="US DOE Joint Genome Institute (JGI-PGF)"/>
            <person name="Lucas S."/>
            <person name="Copeland A."/>
            <person name="Lapidus A."/>
            <person name="Glavina del Rio T."/>
            <person name="Dalin E."/>
            <person name="Tice H."/>
            <person name="Bruce D."/>
            <person name="Goodwin L."/>
            <person name="Pitluck S."/>
            <person name="Larimer F."/>
            <person name="Land M.L."/>
            <person name="Hauser L."/>
            <person name="Muyzer G."/>
        </authorList>
    </citation>
    <scope>NUCLEOTIDE SEQUENCE [LARGE SCALE GENOMIC DNA]</scope>
    <source>
        <strain evidence="2 3">AHT 1</strain>
    </source>
</reference>
<dbReference type="STRING" id="555088.DealDRAFT_1216"/>
<comment type="caution">
    <text evidence="2">The sequence shown here is derived from an EMBL/GenBank/DDBJ whole genome shotgun (WGS) entry which is preliminary data.</text>
</comment>
<organism evidence="2 3">
    <name type="scientific">Dethiobacter alkaliphilus AHT 1</name>
    <dbReference type="NCBI Taxonomy" id="555088"/>
    <lineage>
        <taxon>Bacteria</taxon>
        <taxon>Bacillati</taxon>
        <taxon>Bacillota</taxon>
        <taxon>Dethiobacteria</taxon>
        <taxon>Dethiobacterales</taxon>
        <taxon>Dethiobacteraceae</taxon>
        <taxon>Dethiobacter</taxon>
    </lineage>
</organism>
<evidence type="ECO:0000313" key="2">
    <source>
        <dbReference type="EMBL" id="EEG77917.1"/>
    </source>
</evidence>
<dbReference type="Proteomes" id="UP000006443">
    <property type="component" value="Unassembled WGS sequence"/>
</dbReference>
<dbReference type="HAMAP" id="MF_01506">
    <property type="entry name" value="Tlp"/>
    <property type="match status" value="1"/>
</dbReference>
<evidence type="ECO:0000256" key="1">
    <source>
        <dbReference type="SAM" id="MobiDB-lite"/>
    </source>
</evidence>
<evidence type="ECO:0000313" key="3">
    <source>
        <dbReference type="Proteomes" id="UP000006443"/>
    </source>
</evidence>
<sequence>MKHNPDDRSDNVERIQKNIDMTIENMHRADEMIEKTDDPNMKKTLKEKNDRREHALGGMRLEIEDEAKAREKRK</sequence>
<feature type="region of interest" description="Disordered" evidence="1">
    <location>
        <begin position="49"/>
        <end position="74"/>
    </location>
</feature>
<dbReference type="eggNOG" id="ENOG5032ZH6">
    <property type="taxonomic scope" value="Bacteria"/>
</dbReference>
<dbReference type="Pfam" id="PF19824">
    <property type="entry name" value="Tlp"/>
    <property type="match status" value="1"/>
</dbReference>
<keyword evidence="3" id="KW-1185">Reference proteome</keyword>
<dbReference type="EMBL" id="ACJM01000005">
    <property type="protein sequence ID" value="EEG77917.1"/>
    <property type="molecule type" value="Genomic_DNA"/>
</dbReference>
<dbReference type="InterPro" id="IPR017524">
    <property type="entry name" value="SASP_thioredoxin-like"/>
</dbReference>
<dbReference type="OrthoDB" id="1799076at2"/>